<evidence type="ECO:0000313" key="2">
    <source>
        <dbReference type="Proteomes" id="UP000827517"/>
    </source>
</evidence>
<proteinExistence type="predicted"/>
<protein>
    <submittedName>
        <fullName evidence="1">Uncharacterized protein</fullName>
    </submittedName>
</protein>
<sequence length="351" mass="39367">MERSFAVVAGFEHEAELLVGLDDLRDITDHTAPKTSEAVYTETVLKLDGGTYDIIDGQEGFLDNIKRGASKVYEWIKSIIKAIKEWLFGKPRREVIEVQRSITKTSIDLDKLIDHPTEMSLPEVTIEKSIEESKIQVAQRIKALNAIKKVQNEDRKIINETVIEHAPLVEHDRSEKLINEMGVKLTSRLDSVAKNIEEIERVDPEQIISKELGIDKFLILYSKTGISGSKVLLSFADTKTINLAAERIVKIAREFDTALVEATKRLEKMNSEGPFGVEDERSRQVSRAAKVVVELGNAANKMRDLVLTLDSQLLKTAGQIETAEIKARLTEAMKHTSEASNQYLQMALDAL</sequence>
<organism evidence="1 2">
    <name type="scientific">Erwinia phage AH04</name>
    <dbReference type="NCBI Taxonomy" id="2869569"/>
    <lineage>
        <taxon>Viruses</taxon>
        <taxon>Duplodnaviria</taxon>
        <taxon>Heunggongvirae</taxon>
        <taxon>Uroviricota</taxon>
        <taxon>Caudoviricetes</taxon>
        <taxon>Chimalliviridae</taxon>
        <taxon>Meadowvirus</taxon>
        <taxon>Meadowvirus AH04</taxon>
    </lineage>
</organism>
<keyword evidence="2" id="KW-1185">Reference proteome</keyword>
<dbReference type="EMBL" id="MZ501267">
    <property type="protein sequence ID" value="QZA70719.1"/>
    <property type="molecule type" value="Genomic_DNA"/>
</dbReference>
<dbReference type="KEGG" id="vg:77944124"/>
<gene>
    <name evidence="1" type="primary">246</name>
    <name evidence="1" type="ORF">AH04_246</name>
</gene>
<dbReference type="GeneID" id="77944124"/>
<reference evidence="1" key="1">
    <citation type="submission" date="2021-07" db="EMBL/GenBank/DDBJ databases">
        <authorList>
            <person name="Roth S.J."/>
            <person name="Krukonis G.P."/>
            <person name="Delesalle V.A."/>
        </authorList>
    </citation>
    <scope>NUCLEOTIDE SEQUENCE</scope>
</reference>
<name>A0AAE7X1S5_9CAUD</name>
<accession>A0AAE7X1S5</accession>
<dbReference type="RefSeq" id="YP_010668000.1">
    <property type="nucleotide sequence ID" value="NC_070952.1"/>
</dbReference>
<dbReference type="Proteomes" id="UP000827517">
    <property type="component" value="Segment"/>
</dbReference>
<evidence type="ECO:0000313" key="1">
    <source>
        <dbReference type="EMBL" id="QZA70719.1"/>
    </source>
</evidence>